<dbReference type="GO" id="GO:0046872">
    <property type="term" value="F:metal ion binding"/>
    <property type="evidence" value="ECO:0007669"/>
    <property type="project" value="UniProtKB-KW"/>
</dbReference>
<dbReference type="Gene3D" id="3.90.850.10">
    <property type="entry name" value="Fumarylacetoacetase-like, C-terminal domain"/>
    <property type="match status" value="1"/>
</dbReference>
<protein>
    <submittedName>
        <fullName evidence="3">Fumarylacetoacetate hydrolase family protein</fullName>
    </submittedName>
</protein>
<feature type="domain" description="Fumarylacetoacetase-like C-terminal" evidence="2">
    <location>
        <begin position="70"/>
        <end position="271"/>
    </location>
</feature>
<keyword evidence="1" id="KW-0479">Metal-binding</keyword>
<dbReference type="InParanoid" id="D9Q0Y6"/>
<evidence type="ECO:0000259" key="2">
    <source>
        <dbReference type="Pfam" id="PF01557"/>
    </source>
</evidence>
<sequence>MRLASVLVGGAPRLALVEGGQVYLALLNGSQVDPAEFFRDPVKLVGKLERGEPVQGLDRPLEPPVPQPSKIIGIGKNYAAHAREMGSVERPVFFMKAPSALTGHLHSIEVPEFIQKPDYEGEVVIVIGRAVKHAGRREAQEAILGYMAGNDVTARELQYDERLPWCLSKSLDTFSPTGPYVKVLEDYSELQGSCVETYINGERVQHGCADEMTYDFADIVVELSKYMKLYPGDLIFTGTPPGVGHPRGRYLKDGDRVEIVVRGLDPLVNVVARPPGPRSS</sequence>
<dbReference type="RefSeq" id="WP_013266486.1">
    <property type="nucleotide sequence ID" value="NC_014374.1"/>
</dbReference>
<dbReference type="FunCoup" id="D9Q0Y6">
    <property type="interactions" value="99"/>
</dbReference>
<dbReference type="PANTHER" id="PTHR11820">
    <property type="entry name" value="ACYLPYRUVASE"/>
    <property type="match status" value="1"/>
</dbReference>
<dbReference type="EMBL" id="CP001742">
    <property type="protein sequence ID" value="ADL18974.1"/>
    <property type="molecule type" value="Genomic_DNA"/>
</dbReference>
<evidence type="ECO:0000256" key="1">
    <source>
        <dbReference type="ARBA" id="ARBA00022723"/>
    </source>
</evidence>
<organism evidence="3 4">
    <name type="scientific">Acidilobus saccharovorans (strain DSM 16705 / JCM 18335 / VKM B-2471 / 345-15)</name>
    <dbReference type="NCBI Taxonomy" id="666510"/>
    <lineage>
        <taxon>Archaea</taxon>
        <taxon>Thermoproteota</taxon>
        <taxon>Thermoprotei</taxon>
        <taxon>Acidilobales</taxon>
        <taxon>Acidilobaceae</taxon>
        <taxon>Acidilobus</taxon>
    </lineage>
</organism>
<gene>
    <name evidence="3" type="ordered locus">ASAC_0567</name>
</gene>
<proteinExistence type="predicted"/>
<dbReference type="GO" id="GO:0018773">
    <property type="term" value="F:acetylpyruvate hydrolase activity"/>
    <property type="evidence" value="ECO:0007669"/>
    <property type="project" value="TreeGrafter"/>
</dbReference>
<dbReference type="Proteomes" id="UP000000346">
    <property type="component" value="Chromosome"/>
</dbReference>
<keyword evidence="3" id="KW-0378">Hydrolase</keyword>
<reference evidence="3 4" key="1">
    <citation type="journal article" date="2010" name="Appl. Environ. Microbiol.">
        <title>The genome sequence of the crenarchaeon Acidilobus saccharovorans supports a new order, Acidilobales, and suggests an important ecological role in terrestrial acidic hot springs.</title>
        <authorList>
            <person name="Mardanov A.V."/>
            <person name="Svetlitchnyi V.A."/>
            <person name="Beletsky A.V."/>
            <person name="Prokofeva M.I."/>
            <person name="Bonch-Osmolovskaya E.A."/>
            <person name="Ravin N.V."/>
            <person name="Skryabin K.G."/>
        </authorList>
    </citation>
    <scope>NUCLEOTIDE SEQUENCE [LARGE SCALE GENOMIC DNA]</scope>
    <source>
        <strain evidence="4">DSM 16705 / JCM 18335 / VKM B-2471 / 345-15</strain>
    </source>
</reference>
<dbReference type="KEGG" id="asc:ASAC_0567"/>
<dbReference type="SUPFAM" id="SSF56529">
    <property type="entry name" value="FAH"/>
    <property type="match status" value="1"/>
</dbReference>
<dbReference type="AlphaFoldDB" id="D9Q0Y6"/>
<dbReference type="HOGENOM" id="CLU_028458_3_0_2"/>
<dbReference type="PANTHER" id="PTHR11820:SF7">
    <property type="entry name" value="ACYLPYRUVASE FAHD1, MITOCHONDRIAL"/>
    <property type="match status" value="1"/>
</dbReference>
<dbReference type="eggNOG" id="arCOG00235">
    <property type="taxonomic scope" value="Archaea"/>
</dbReference>
<dbReference type="InterPro" id="IPR036663">
    <property type="entry name" value="Fumarylacetoacetase_C_sf"/>
</dbReference>
<name>D9Q0Y6_ACIS3</name>
<dbReference type="Pfam" id="PF01557">
    <property type="entry name" value="FAA_hydrolase"/>
    <property type="match status" value="1"/>
</dbReference>
<keyword evidence="4" id="KW-1185">Reference proteome</keyword>
<accession>D9Q0Y6</accession>
<dbReference type="InterPro" id="IPR011234">
    <property type="entry name" value="Fumarylacetoacetase-like_C"/>
</dbReference>
<dbReference type="GeneID" id="9498799"/>
<evidence type="ECO:0000313" key="3">
    <source>
        <dbReference type="EMBL" id="ADL18974.1"/>
    </source>
</evidence>
<dbReference type="STRING" id="666510.ASAC_0567"/>
<evidence type="ECO:0000313" key="4">
    <source>
        <dbReference type="Proteomes" id="UP000000346"/>
    </source>
</evidence>